<gene>
    <name evidence="1" type="ORF">E2C01_083599</name>
</gene>
<reference evidence="1 2" key="1">
    <citation type="submission" date="2019-05" db="EMBL/GenBank/DDBJ databases">
        <title>Another draft genome of Portunus trituberculatus and its Hox gene families provides insights of decapod evolution.</title>
        <authorList>
            <person name="Jeong J.-H."/>
            <person name="Song I."/>
            <person name="Kim S."/>
            <person name="Choi T."/>
            <person name="Kim D."/>
            <person name="Ryu S."/>
            <person name="Kim W."/>
        </authorList>
    </citation>
    <scope>NUCLEOTIDE SEQUENCE [LARGE SCALE GENOMIC DNA]</scope>
    <source>
        <tissue evidence="1">Muscle</tissue>
    </source>
</reference>
<dbReference type="EMBL" id="VSRR010078579">
    <property type="protein sequence ID" value="MPC88680.1"/>
    <property type="molecule type" value="Genomic_DNA"/>
</dbReference>
<organism evidence="1 2">
    <name type="scientific">Portunus trituberculatus</name>
    <name type="common">Swimming crab</name>
    <name type="synonym">Neptunus trituberculatus</name>
    <dbReference type="NCBI Taxonomy" id="210409"/>
    <lineage>
        <taxon>Eukaryota</taxon>
        <taxon>Metazoa</taxon>
        <taxon>Ecdysozoa</taxon>
        <taxon>Arthropoda</taxon>
        <taxon>Crustacea</taxon>
        <taxon>Multicrustacea</taxon>
        <taxon>Malacostraca</taxon>
        <taxon>Eumalacostraca</taxon>
        <taxon>Eucarida</taxon>
        <taxon>Decapoda</taxon>
        <taxon>Pleocyemata</taxon>
        <taxon>Brachyura</taxon>
        <taxon>Eubrachyura</taxon>
        <taxon>Portunoidea</taxon>
        <taxon>Portunidae</taxon>
        <taxon>Portuninae</taxon>
        <taxon>Portunus</taxon>
    </lineage>
</organism>
<protein>
    <submittedName>
        <fullName evidence="1">Uncharacterized protein</fullName>
    </submittedName>
</protein>
<dbReference type="Proteomes" id="UP000324222">
    <property type="component" value="Unassembled WGS sequence"/>
</dbReference>
<keyword evidence="2" id="KW-1185">Reference proteome</keyword>
<dbReference type="OrthoDB" id="6884957at2759"/>
<comment type="caution">
    <text evidence="1">The sequence shown here is derived from an EMBL/GenBank/DDBJ whole genome shotgun (WGS) entry which is preliminary data.</text>
</comment>
<sequence>MVQGLRRTARQELKDTKTKDLSASILDLFKTPRLRRITIAASVLW</sequence>
<accession>A0A5B7IVL5</accession>
<name>A0A5B7IVL5_PORTR</name>
<proteinExistence type="predicted"/>
<evidence type="ECO:0000313" key="1">
    <source>
        <dbReference type="EMBL" id="MPC88680.1"/>
    </source>
</evidence>
<dbReference type="AlphaFoldDB" id="A0A5B7IVL5"/>
<evidence type="ECO:0000313" key="2">
    <source>
        <dbReference type="Proteomes" id="UP000324222"/>
    </source>
</evidence>